<dbReference type="Proteomes" id="UP000061432">
    <property type="component" value="Chromosome"/>
</dbReference>
<dbReference type="EC" id="2.7.13.3" evidence="2"/>
<sequence>MSVGMTTNATKPTLRGTILAVDDEPDILVALEDLLEDEYRVLTTSRPAEALEMIAAEPDIDVILSDQRMPGLTGDALLAQAREISDAQAILLTGYADISAVVSALNRGGITGYVTKPWDPSLLRNAVRAAHERHRLARELATERALLRGLLDHSGDAIAFKDAQGRFLRLNARMATRLGAPSSEACLGRREAEVAGPGSEAAEAAVAADLAAIASGAPTETMVASGPEAAQTWSQVTRVPIRDAAGAVVNLAVIERDVTEQRLLEMRLRQADKMQALGTLAGGVAHDFNNLLTAILGSLELALPKVAGDARLSRLMTNATQAAQRGAALTKRLLTFSHRRDLQARVVDLNAVIRGMDDLLGRSLGGFVQVERALDDDVWPARVDPDQLELAILNLCINGRDAMPEGGVVALSTRNEVVRASADPNLKPGDYAVIAIRDTGTGIPPEILGRVFEPFFTTKGVGQGTGLGLAMVFGLVQQSGGTIRIDSEVGHGTTVLLYLPRSHEAVEPVQAAGAAPAPAPRRARVLVVDDDPQVRHVTASFLNGFGYDEAEVPSGEAALERLAAEPFDLVVADLAMPGMSGLDLAEAVRTHWPALPFLLVTGHAEAARIPADFSVLEKPFPSADLAARVAALLTQDV</sequence>
<dbReference type="PROSITE" id="PS50110">
    <property type="entry name" value="RESPONSE_REGULATORY"/>
    <property type="match status" value="2"/>
</dbReference>
<dbReference type="SUPFAM" id="SSF55785">
    <property type="entry name" value="PYP-like sensor domain (PAS domain)"/>
    <property type="match status" value="1"/>
</dbReference>
<feature type="domain" description="Histidine kinase" evidence="5">
    <location>
        <begin position="283"/>
        <end position="503"/>
    </location>
</feature>
<keyword evidence="3 4" id="KW-0597">Phosphoprotein</keyword>
<gene>
    <name evidence="8" type="primary">baeS</name>
    <name evidence="8" type="ORF">Maq22A_c26795</name>
</gene>
<dbReference type="Pfam" id="PF02518">
    <property type="entry name" value="HATPase_c"/>
    <property type="match status" value="1"/>
</dbReference>
<dbReference type="Gene3D" id="3.40.50.2300">
    <property type="match status" value="2"/>
</dbReference>
<reference evidence="8 9" key="1">
    <citation type="journal article" date="2015" name="Genome Announc.">
        <title>Complete Genome Sequence of Methylobacterium aquaticum Strain 22A, Isolated from Racomitrium japonicum Moss.</title>
        <authorList>
            <person name="Tani A."/>
            <person name="Ogura Y."/>
            <person name="Hayashi T."/>
            <person name="Kimbara K."/>
        </authorList>
    </citation>
    <scope>NUCLEOTIDE SEQUENCE [LARGE SCALE GENOMIC DNA]</scope>
    <source>
        <strain evidence="8 9">MA-22A</strain>
    </source>
</reference>
<dbReference type="OrthoDB" id="9796100at2"/>
<dbReference type="InterPro" id="IPR005467">
    <property type="entry name" value="His_kinase_dom"/>
</dbReference>
<evidence type="ECO:0000259" key="7">
    <source>
        <dbReference type="PROSITE" id="PS50113"/>
    </source>
</evidence>
<evidence type="ECO:0000313" key="8">
    <source>
        <dbReference type="EMBL" id="BAQ48215.1"/>
    </source>
</evidence>
<keyword evidence="8" id="KW-0418">Kinase</keyword>
<evidence type="ECO:0000256" key="2">
    <source>
        <dbReference type="ARBA" id="ARBA00012438"/>
    </source>
</evidence>
<dbReference type="GO" id="GO:0000155">
    <property type="term" value="F:phosphorelay sensor kinase activity"/>
    <property type="evidence" value="ECO:0007669"/>
    <property type="project" value="InterPro"/>
</dbReference>
<dbReference type="SMART" id="SM00448">
    <property type="entry name" value="REC"/>
    <property type="match status" value="2"/>
</dbReference>
<dbReference type="InterPro" id="IPR003594">
    <property type="entry name" value="HATPase_dom"/>
</dbReference>
<dbReference type="InterPro" id="IPR000014">
    <property type="entry name" value="PAS"/>
</dbReference>
<dbReference type="Gene3D" id="3.30.565.10">
    <property type="entry name" value="Histidine kinase-like ATPase, C-terminal domain"/>
    <property type="match status" value="1"/>
</dbReference>
<dbReference type="PATRIC" id="fig|270351.10.peg.5136"/>
<dbReference type="RefSeq" id="WP_060849004.1">
    <property type="nucleotide sequence ID" value="NZ_AP014704.1"/>
</dbReference>
<feature type="modified residue" description="4-aspartylphosphate" evidence="4">
    <location>
        <position position="66"/>
    </location>
</feature>
<evidence type="ECO:0000256" key="1">
    <source>
        <dbReference type="ARBA" id="ARBA00000085"/>
    </source>
</evidence>
<dbReference type="PROSITE" id="PS50109">
    <property type="entry name" value="HIS_KIN"/>
    <property type="match status" value="1"/>
</dbReference>
<dbReference type="AlphaFoldDB" id="A0A0C6FXZ0"/>
<dbReference type="Gene3D" id="3.30.450.20">
    <property type="entry name" value="PAS domain"/>
    <property type="match status" value="1"/>
</dbReference>
<dbReference type="InterPro" id="IPR036097">
    <property type="entry name" value="HisK_dim/P_sf"/>
</dbReference>
<feature type="modified residue" description="4-aspartylphosphate" evidence="4">
    <location>
        <position position="573"/>
    </location>
</feature>
<dbReference type="PANTHER" id="PTHR43065:SF42">
    <property type="entry name" value="TWO-COMPONENT SENSOR PPRA"/>
    <property type="match status" value="1"/>
</dbReference>
<dbReference type="SUPFAM" id="SSF55874">
    <property type="entry name" value="ATPase domain of HSP90 chaperone/DNA topoisomerase II/histidine kinase"/>
    <property type="match status" value="1"/>
</dbReference>
<dbReference type="KEGG" id="maqu:Maq22A_c26795"/>
<organism evidence="8 9">
    <name type="scientific">Methylobacterium aquaticum</name>
    <dbReference type="NCBI Taxonomy" id="270351"/>
    <lineage>
        <taxon>Bacteria</taxon>
        <taxon>Pseudomonadati</taxon>
        <taxon>Pseudomonadota</taxon>
        <taxon>Alphaproteobacteria</taxon>
        <taxon>Hyphomicrobiales</taxon>
        <taxon>Methylobacteriaceae</taxon>
        <taxon>Methylobacterium</taxon>
    </lineage>
</organism>
<dbReference type="Gene3D" id="1.10.287.130">
    <property type="match status" value="1"/>
</dbReference>
<dbReference type="SMART" id="SM00387">
    <property type="entry name" value="HATPase_c"/>
    <property type="match status" value="1"/>
</dbReference>
<dbReference type="InterPro" id="IPR004358">
    <property type="entry name" value="Sig_transdc_His_kin-like_C"/>
</dbReference>
<dbReference type="SMART" id="SM00388">
    <property type="entry name" value="HisKA"/>
    <property type="match status" value="1"/>
</dbReference>
<dbReference type="SUPFAM" id="SSF52172">
    <property type="entry name" value="CheY-like"/>
    <property type="match status" value="2"/>
</dbReference>
<feature type="domain" description="Response regulatory" evidence="6">
    <location>
        <begin position="524"/>
        <end position="633"/>
    </location>
</feature>
<dbReference type="CDD" id="cd00156">
    <property type="entry name" value="REC"/>
    <property type="match status" value="1"/>
</dbReference>
<reference evidence="9" key="2">
    <citation type="submission" date="2015-01" db="EMBL/GenBank/DDBJ databases">
        <title>Complete genome sequence of Methylobacterium aquaticum strain 22A.</title>
        <authorList>
            <person name="Tani A."/>
            <person name="Ogura Y."/>
            <person name="Hayashi T."/>
        </authorList>
    </citation>
    <scope>NUCLEOTIDE SEQUENCE [LARGE SCALE GENOMIC DNA]</scope>
    <source>
        <strain evidence="9">MA-22A</strain>
    </source>
</reference>
<dbReference type="InterPro" id="IPR000700">
    <property type="entry name" value="PAS-assoc_C"/>
</dbReference>
<protein>
    <recommendedName>
        <fullName evidence="2">histidine kinase</fullName>
        <ecNumber evidence="2">2.7.13.3</ecNumber>
    </recommendedName>
</protein>
<evidence type="ECO:0000259" key="6">
    <source>
        <dbReference type="PROSITE" id="PS50110"/>
    </source>
</evidence>
<dbReference type="EMBL" id="AP014704">
    <property type="protein sequence ID" value="BAQ48215.1"/>
    <property type="molecule type" value="Genomic_DNA"/>
</dbReference>
<dbReference type="CDD" id="cd00082">
    <property type="entry name" value="HisKA"/>
    <property type="match status" value="1"/>
</dbReference>
<dbReference type="Pfam" id="PF00072">
    <property type="entry name" value="Response_reg"/>
    <property type="match status" value="2"/>
</dbReference>
<dbReference type="PANTHER" id="PTHR43065">
    <property type="entry name" value="SENSOR HISTIDINE KINASE"/>
    <property type="match status" value="1"/>
</dbReference>
<evidence type="ECO:0000256" key="4">
    <source>
        <dbReference type="PROSITE-ProRule" id="PRU00169"/>
    </source>
</evidence>
<feature type="domain" description="PAC" evidence="7">
    <location>
        <begin position="217"/>
        <end position="270"/>
    </location>
</feature>
<dbReference type="PRINTS" id="PR00344">
    <property type="entry name" value="BCTRLSENSOR"/>
</dbReference>
<dbReference type="STRING" id="270351.Maq22A_c26795"/>
<dbReference type="SUPFAM" id="SSF47384">
    <property type="entry name" value="Homodimeric domain of signal transducing histidine kinase"/>
    <property type="match status" value="1"/>
</dbReference>
<dbReference type="InterPro" id="IPR011006">
    <property type="entry name" value="CheY-like_superfamily"/>
</dbReference>
<dbReference type="InterPro" id="IPR035965">
    <property type="entry name" value="PAS-like_dom_sf"/>
</dbReference>
<dbReference type="InterPro" id="IPR013656">
    <property type="entry name" value="PAS_4"/>
</dbReference>
<evidence type="ECO:0000259" key="5">
    <source>
        <dbReference type="PROSITE" id="PS50109"/>
    </source>
</evidence>
<proteinExistence type="predicted"/>
<dbReference type="NCBIfam" id="TIGR00229">
    <property type="entry name" value="sensory_box"/>
    <property type="match status" value="1"/>
</dbReference>
<evidence type="ECO:0000313" key="9">
    <source>
        <dbReference type="Proteomes" id="UP000061432"/>
    </source>
</evidence>
<dbReference type="PROSITE" id="PS50113">
    <property type="entry name" value="PAC"/>
    <property type="match status" value="1"/>
</dbReference>
<name>A0A0C6FXZ0_9HYPH</name>
<dbReference type="InterPro" id="IPR036890">
    <property type="entry name" value="HATPase_C_sf"/>
</dbReference>
<evidence type="ECO:0000256" key="3">
    <source>
        <dbReference type="ARBA" id="ARBA00022553"/>
    </source>
</evidence>
<accession>A0A0C6FXZ0</accession>
<dbReference type="CDD" id="cd17569">
    <property type="entry name" value="REC_HupR-like"/>
    <property type="match status" value="1"/>
</dbReference>
<keyword evidence="8" id="KW-0808">Transferase</keyword>
<feature type="domain" description="Response regulatory" evidence="6">
    <location>
        <begin position="17"/>
        <end position="131"/>
    </location>
</feature>
<dbReference type="InterPro" id="IPR001789">
    <property type="entry name" value="Sig_transdc_resp-reg_receiver"/>
</dbReference>
<comment type="catalytic activity">
    <reaction evidence="1">
        <text>ATP + protein L-histidine = ADP + protein N-phospho-L-histidine.</text>
        <dbReference type="EC" id="2.7.13.3"/>
    </reaction>
</comment>
<dbReference type="InterPro" id="IPR003661">
    <property type="entry name" value="HisK_dim/P_dom"/>
</dbReference>
<dbReference type="Pfam" id="PF08448">
    <property type="entry name" value="PAS_4"/>
    <property type="match status" value="1"/>
</dbReference>